<name>A0A5C4RXZ9_9GAMM</name>
<comment type="caution">
    <text evidence="2">The sequence shown here is derived from an EMBL/GenBank/DDBJ whole genome shotgun (WGS) entry which is preliminary data.</text>
</comment>
<dbReference type="EMBL" id="SMDR01000001">
    <property type="protein sequence ID" value="TNJ35838.1"/>
    <property type="molecule type" value="Genomic_DNA"/>
</dbReference>
<dbReference type="Pfam" id="PF04993">
    <property type="entry name" value="TfoX_N"/>
    <property type="match status" value="1"/>
</dbReference>
<reference evidence="2 3" key="1">
    <citation type="submission" date="2019-03" db="EMBL/GenBank/DDBJ databases">
        <title>Arenimonas daejeonensis sp. nov., isolated from compost.</title>
        <authorList>
            <person name="Jeon C.O."/>
        </authorList>
    </citation>
    <scope>NUCLEOTIDE SEQUENCE [LARGE SCALE GENOMIC DNA]</scope>
    <source>
        <strain evidence="2 3">R29</strain>
    </source>
</reference>
<dbReference type="Gene3D" id="3.30.1460.30">
    <property type="entry name" value="YgaC/TfoX-N like chaperone"/>
    <property type="match status" value="1"/>
</dbReference>
<gene>
    <name evidence="2" type="ORF">E1B00_04485</name>
</gene>
<evidence type="ECO:0000313" key="3">
    <source>
        <dbReference type="Proteomes" id="UP000305760"/>
    </source>
</evidence>
<dbReference type="InterPro" id="IPR007076">
    <property type="entry name" value="TfoX_N"/>
</dbReference>
<dbReference type="PANTHER" id="PTHR36121:SF1">
    <property type="entry name" value="PROTEIN SXY"/>
    <property type="match status" value="1"/>
</dbReference>
<organism evidence="2 3">
    <name type="scientific">Arenimonas terrae</name>
    <dbReference type="NCBI Taxonomy" id="2546226"/>
    <lineage>
        <taxon>Bacteria</taxon>
        <taxon>Pseudomonadati</taxon>
        <taxon>Pseudomonadota</taxon>
        <taxon>Gammaproteobacteria</taxon>
        <taxon>Lysobacterales</taxon>
        <taxon>Lysobacteraceae</taxon>
        <taxon>Arenimonas</taxon>
    </lineage>
</organism>
<protein>
    <submittedName>
        <fullName evidence="2">TfoX family protein</fullName>
    </submittedName>
</protein>
<proteinExistence type="predicted"/>
<sequence length="91" mass="9796">MFGGHGIYCDGLFFALVADGRLYLKVDALTRERFAAAGCAPFVYTGQSRPIEMSYWSVPDAAMDSPADLEPWARLALAAAARKPAGGKRRG</sequence>
<dbReference type="Proteomes" id="UP000305760">
    <property type="component" value="Unassembled WGS sequence"/>
</dbReference>
<dbReference type="InterPro" id="IPR047525">
    <property type="entry name" value="TfoX-like"/>
</dbReference>
<dbReference type="OrthoDB" id="8687154at2"/>
<feature type="domain" description="TfoX N-terminal" evidence="1">
    <location>
        <begin position="1"/>
        <end position="80"/>
    </location>
</feature>
<dbReference type="SUPFAM" id="SSF159894">
    <property type="entry name" value="YgaC/TfoX-N like"/>
    <property type="match status" value="1"/>
</dbReference>
<dbReference type="PANTHER" id="PTHR36121">
    <property type="entry name" value="PROTEIN SXY"/>
    <property type="match status" value="1"/>
</dbReference>
<evidence type="ECO:0000259" key="1">
    <source>
        <dbReference type="Pfam" id="PF04993"/>
    </source>
</evidence>
<dbReference type="AlphaFoldDB" id="A0A5C4RXZ9"/>
<keyword evidence="3" id="KW-1185">Reference proteome</keyword>
<evidence type="ECO:0000313" key="2">
    <source>
        <dbReference type="EMBL" id="TNJ35838.1"/>
    </source>
</evidence>
<accession>A0A5C4RXZ9</accession>